<accession>A0AAE3JNR3</accession>
<organism evidence="1 2">
    <name type="scientific">Wocania arenilitoris</name>
    <dbReference type="NCBI Taxonomy" id="2044858"/>
    <lineage>
        <taxon>Bacteria</taxon>
        <taxon>Pseudomonadati</taxon>
        <taxon>Bacteroidota</taxon>
        <taxon>Flavobacteriia</taxon>
        <taxon>Flavobacteriales</taxon>
        <taxon>Flavobacteriaceae</taxon>
        <taxon>Wocania</taxon>
    </lineage>
</organism>
<sequence>MKTIRENKMETEIKLTLAAEPFAKCYGILIVENGDYMIEIEQSKIPTDFLSRLKKWYEEYYPYVTMGLKELESHREHTEKLDKVGIELVDEIHKNGMFNDLNINRYIYYSRGIDKPILELN</sequence>
<dbReference type="EMBL" id="JAKKDU010000013">
    <property type="protein sequence ID" value="MCF7568941.1"/>
    <property type="molecule type" value="Genomic_DNA"/>
</dbReference>
<protein>
    <submittedName>
        <fullName evidence="1">Uncharacterized protein</fullName>
    </submittedName>
</protein>
<comment type="caution">
    <text evidence="1">The sequence shown here is derived from an EMBL/GenBank/DDBJ whole genome shotgun (WGS) entry which is preliminary data.</text>
</comment>
<name>A0AAE3JNR3_9FLAO</name>
<evidence type="ECO:0000313" key="2">
    <source>
        <dbReference type="Proteomes" id="UP001199795"/>
    </source>
</evidence>
<dbReference type="Proteomes" id="UP001199795">
    <property type="component" value="Unassembled WGS sequence"/>
</dbReference>
<evidence type="ECO:0000313" key="1">
    <source>
        <dbReference type="EMBL" id="MCF7568941.1"/>
    </source>
</evidence>
<dbReference type="AlphaFoldDB" id="A0AAE3JNR3"/>
<dbReference type="RefSeq" id="WP_237240278.1">
    <property type="nucleotide sequence ID" value="NZ_JAKKDU010000013.1"/>
</dbReference>
<gene>
    <name evidence="1" type="ORF">L3X37_11290</name>
</gene>
<proteinExistence type="predicted"/>
<reference evidence="1" key="1">
    <citation type="submission" date="2022-01" db="EMBL/GenBank/DDBJ databases">
        <title>Draft genome sequence of Sabulilitoribacter arenilitoris KCTC 52401.</title>
        <authorList>
            <person name="Oh J.-S."/>
        </authorList>
    </citation>
    <scope>NUCLEOTIDE SEQUENCE</scope>
    <source>
        <strain evidence="1">HMF6543</strain>
    </source>
</reference>
<keyword evidence="2" id="KW-1185">Reference proteome</keyword>